<feature type="transmembrane region" description="Helical" evidence="6">
    <location>
        <begin position="167"/>
        <end position="188"/>
    </location>
</feature>
<feature type="domain" description="Major facilitator superfamily (MFS) profile" evidence="7">
    <location>
        <begin position="65"/>
        <end position="485"/>
    </location>
</feature>
<dbReference type="Gene3D" id="1.20.1250.20">
    <property type="entry name" value="MFS general substrate transporter like domains"/>
    <property type="match status" value="1"/>
</dbReference>
<proteinExistence type="predicted"/>
<feature type="transmembrane region" description="Helical" evidence="6">
    <location>
        <begin position="103"/>
        <end position="123"/>
    </location>
</feature>
<feature type="transmembrane region" description="Helical" evidence="6">
    <location>
        <begin position="231"/>
        <end position="255"/>
    </location>
</feature>
<dbReference type="Proteomes" id="UP000184330">
    <property type="component" value="Unassembled WGS sequence"/>
</dbReference>
<feature type="transmembrane region" description="Helical" evidence="6">
    <location>
        <begin position="425"/>
        <end position="446"/>
    </location>
</feature>
<keyword evidence="4 6" id="KW-1133">Transmembrane helix</keyword>
<accession>A0A1L7XVB1</accession>
<dbReference type="InterPro" id="IPR011701">
    <property type="entry name" value="MFS"/>
</dbReference>
<dbReference type="PANTHER" id="PTHR43791">
    <property type="entry name" value="PERMEASE-RELATED"/>
    <property type="match status" value="1"/>
</dbReference>
<keyword evidence="9" id="KW-1185">Reference proteome</keyword>
<feature type="transmembrane region" description="Helical" evidence="6">
    <location>
        <begin position="200"/>
        <end position="219"/>
    </location>
</feature>
<feature type="transmembrane region" description="Helical" evidence="6">
    <location>
        <begin position="458"/>
        <end position="481"/>
    </location>
</feature>
<evidence type="ECO:0000259" key="7">
    <source>
        <dbReference type="PROSITE" id="PS50850"/>
    </source>
</evidence>
<organism evidence="8 9">
    <name type="scientific">Phialocephala subalpina</name>
    <dbReference type="NCBI Taxonomy" id="576137"/>
    <lineage>
        <taxon>Eukaryota</taxon>
        <taxon>Fungi</taxon>
        <taxon>Dikarya</taxon>
        <taxon>Ascomycota</taxon>
        <taxon>Pezizomycotina</taxon>
        <taxon>Leotiomycetes</taxon>
        <taxon>Helotiales</taxon>
        <taxon>Mollisiaceae</taxon>
        <taxon>Phialocephala</taxon>
        <taxon>Phialocephala fortinii species complex</taxon>
    </lineage>
</organism>
<evidence type="ECO:0000313" key="9">
    <source>
        <dbReference type="Proteomes" id="UP000184330"/>
    </source>
</evidence>
<keyword evidence="3 6" id="KW-0812">Transmembrane</keyword>
<dbReference type="SUPFAM" id="SSF103473">
    <property type="entry name" value="MFS general substrate transporter"/>
    <property type="match status" value="1"/>
</dbReference>
<feature type="transmembrane region" description="Helical" evidence="6">
    <location>
        <begin position="339"/>
        <end position="357"/>
    </location>
</feature>
<feature type="transmembrane region" description="Helical" evidence="6">
    <location>
        <begin position="135"/>
        <end position="155"/>
    </location>
</feature>
<dbReference type="Pfam" id="PF07690">
    <property type="entry name" value="MFS_1"/>
    <property type="match status" value="1"/>
</dbReference>
<dbReference type="InterPro" id="IPR020846">
    <property type="entry name" value="MFS_dom"/>
</dbReference>
<dbReference type="OrthoDB" id="19923at2759"/>
<evidence type="ECO:0000256" key="1">
    <source>
        <dbReference type="ARBA" id="ARBA00004141"/>
    </source>
</evidence>
<feature type="transmembrane region" description="Helical" evidence="6">
    <location>
        <begin position="364"/>
        <end position="382"/>
    </location>
</feature>
<feature type="transmembrane region" description="Helical" evidence="6">
    <location>
        <begin position="394"/>
        <end position="413"/>
    </location>
</feature>
<evidence type="ECO:0000313" key="8">
    <source>
        <dbReference type="EMBL" id="CZR68971.1"/>
    </source>
</evidence>
<feature type="transmembrane region" description="Helical" evidence="6">
    <location>
        <begin position="299"/>
        <end position="319"/>
    </location>
</feature>
<evidence type="ECO:0000256" key="5">
    <source>
        <dbReference type="ARBA" id="ARBA00023136"/>
    </source>
</evidence>
<dbReference type="PANTHER" id="PTHR43791:SF46">
    <property type="entry name" value="MAJOR FACILITATOR SUPERFAMILY (MFS) PROFILE DOMAIN-CONTAINING PROTEIN-RELATED"/>
    <property type="match status" value="1"/>
</dbReference>
<dbReference type="AlphaFoldDB" id="A0A1L7XVB1"/>
<sequence>MESVTEANVAPPTPLEKDISVFNEKDLGSESVLVSPKRDLFQSSGDAQTHRRFDRKLALKTDLHVLFPMLFLNFFSLMGRTNIGTALIQKLPTDLKLKPMDIVIAIVLAFVPLIVLEIPSNVLMRILEKKVGLGYIRYLSIMTALLGIVTVGQAFDQTKSDLFATRFVLGIFDAGLLPGSVFVCSLYYPTVHLQWRMAMIMIANISSNTTANILAYAIAHLSNTSSNKWHGWRWIFLVEGCLTFGISVVCCYSSIARPETAKFLTHEEKTIVARDVESRETTIGVATEFKIFFSNILNYIWAAALVFTASTTYSVALFAPSFVEAFHPKYTVPQVQGQVVPIFVVSAAGCAITSFLADRYQHRISFALGGYLFTTIGFAILRQSKLPAPSISMLGLYFVSMGTYVSMPMVWSLTLANLPSPFQKAIGVGFVIGIGNVGAFTSAWFFRSAEAPRYHSGMTNSLIFSVLAFALVTFAAIYIVVANKRSDKLAASAPIGGVDEDGQNVKSSGHVRRFYL</sequence>
<protein>
    <submittedName>
        <fullName evidence="8">Related to nicotinamide mononucleotide permease</fullName>
    </submittedName>
</protein>
<evidence type="ECO:0000256" key="2">
    <source>
        <dbReference type="ARBA" id="ARBA00022448"/>
    </source>
</evidence>
<evidence type="ECO:0000256" key="3">
    <source>
        <dbReference type="ARBA" id="ARBA00022692"/>
    </source>
</evidence>
<comment type="subcellular location">
    <subcellularLocation>
        <location evidence="1">Membrane</location>
        <topology evidence="1">Multi-pass membrane protein</topology>
    </subcellularLocation>
</comment>
<dbReference type="PROSITE" id="PS50850">
    <property type="entry name" value="MFS"/>
    <property type="match status" value="1"/>
</dbReference>
<evidence type="ECO:0000256" key="4">
    <source>
        <dbReference type="ARBA" id="ARBA00022989"/>
    </source>
</evidence>
<dbReference type="GO" id="GO:0016020">
    <property type="term" value="C:membrane"/>
    <property type="evidence" value="ECO:0007669"/>
    <property type="project" value="UniProtKB-SubCell"/>
</dbReference>
<dbReference type="InterPro" id="IPR036259">
    <property type="entry name" value="MFS_trans_sf"/>
</dbReference>
<feature type="transmembrane region" description="Helical" evidence="6">
    <location>
        <begin position="65"/>
        <end position="83"/>
    </location>
</feature>
<evidence type="ECO:0000256" key="6">
    <source>
        <dbReference type="SAM" id="Phobius"/>
    </source>
</evidence>
<keyword evidence="2" id="KW-0813">Transport</keyword>
<keyword evidence="5 6" id="KW-0472">Membrane</keyword>
<dbReference type="EMBL" id="FJOG01000062">
    <property type="protein sequence ID" value="CZR68971.1"/>
    <property type="molecule type" value="Genomic_DNA"/>
</dbReference>
<reference evidence="8 9" key="1">
    <citation type="submission" date="2016-03" db="EMBL/GenBank/DDBJ databases">
        <authorList>
            <person name="Ploux O."/>
        </authorList>
    </citation>
    <scope>NUCLEOTIDE SEQUENCE [LARGE SCALE GENOMIC DNA]</scope>
    <source>
        <strain evidence="8 9">UAMH 11012</strain>
    </source>
</reference>
<dbReference type="GO" id="GO:0022857">
    <property type="term" value="F:transmembrane transporter activity"/>
    <property type="evidence" value="ECO:0007669"/>
    <property type="project" value="InterPro"/>
</dbReference>
<gene>
    <name evidence="8" type="ORF">PAC_18872</name>
</gene>
<name>A0A1L7XVB1_9HELO</name>